<proteinExistence type="predicted"/>
<name>A0A0A9DQY9_ARUDO</name>
<dbReference type="AlphaFoldDB" id="A0A0A9DQY9"/>
<reference evidence="1" key="2">
    <citation type="journal article" date="2015" name="Data Brief">
        <title>Shoot transcriptome of the giant reed, Arundo donax.</title>
        <authorList>
            <person name="Barrero R.A."/>
            <person name="Guerrero F.D."/>
            <person name="Moolhuijzen P."/>
            <person name="Goolsby J.A."/>
            <person name="Tidwell J."/>
            <person name="Bellgard S.E."/>
            <person name="Bellgard M.I."/>
        </authorList>
    </citation>
    <scope>NUCLEOTIDE SEQUENCE</scope>
    <source>
        <tissue evidence="1">Shoot tissue taken approximately 20 cm above the soil surface</tissue>
    </source>
</reference>
<organism evidence="1">
    <name type="scientific">Arundo donax</name>
    <name type="common">Giant reed</name>
    <name type="synonym">Donax arundinaceus</name>
    <dbReference type="NCBI Taxonomy" id="35708"/>
    <lineage>
        <taxon>Eukaryota</taxon>
        <taxon>Viridiplantae</taxon>
        <taxon>Streptophyta</taxon>
        <taxon>Embryophyta</taxon>
        <taxon>Tracheophyta</taxon>
        <taxon>Spermatophyta</taxon>
        <taxon>Magnoliopsida</taxon>
        <taxon>Liliopsida</taxon>
        <taxon>Poales</taxon>
        <taxon>Poaceae</taxon>
        <taxon>PACMAD clade</taxon>
        <taxon>Arundinoideae</taxon>
        <taxon>Arundineae</taxon>
        <taxon>Arundo</taxon>
    </lineage>
</organism>
<protein>
    <submittedName>
        <fullName evidence="1">Uncharacterized protein</fullName>
    </submittedName>
</protein>
<dbReference type="EMBL" id="GBRH01211728">
    <property type="protein sequence ID" value="JAD86167.1"/>
    <property type="molecule type" value="Transcribed_RNA"/>
</dbReference>
<reference evidence="1" key="1">
    <citation type="submission" date="2014-09" db="EMBL/GenBank/DDBJ databases">
        <authorList>
            <person name="Magalhaes I.L.F."/>
            <person name="Oliveira U."/>
            <person name="Santos F.R."/>
            <person name="Vidigal T.H.D.A."/>
            <person name="Brescovit A.D."/>
            <person name="Santos A.J."/>
        </authorList>
    </citation>
    <scope>NUCLEOTIDE SEQUENCE</scope>
    <source>
        <tissue evidence="1">Shoot tissue taken approximately 20 cm above the soil surface</tissue>
    </source>
</reference>
<evidence type="ECO:0000313" key="1">
    <source>
        <dbReference type="EMBL" id="JAD86167.1"/>
    </source>
</evidence>
<accession>A0A0A9DQY9</accession>
<sequence length="71" mass="7913">MHTPSRSSNDIYPKDHFLLGLSCTATLFLIATHAQQEESYLSLGAHSILQPKMMQCPCTQFLPQVLAHKEG</sequence>